<dbReference type="Proteomes" id="UP000028761">
    <property type="component" value="Chromosome 6"/>
</dbReference>
<dbReference type="PANTHER" id="PTHR20838:SF0">
    <property type="entry name" value="LYMPHOCYTE ANTIGEN 86"/>
    <property type="match status" value="1"/>
</dbReference>
<sequence>MEERRQNLGFEEKVRCDVNDPANTKTIKPASLRGAPPPHPSCLFYQAKPRNRTRLTSQGYCLCLNFRDHICSSQNKPGPWSTHSLDRKPAETRRLEMGNRWWPVLCLSQVYNLTWAVLRSPESCSGGSGGRAWPTHTVCSDSGLEVLYQSCDPLQDFGFSIEKCSKQLKSNINIRFGIILREDIKELFLDLALMSQGSSVLNFSYPICEVALPKFSFCGRRKGGKPPVLLTACRGLQRDKCKLASEARTPRPELCLCPSPLDEFILTYQHVLHKNNNKAHSIRPTLQGCCDYQKEMTRMRCFKTVHCYCE</sequence>
<reference evidence="1" key="2">
    <citation type="submission" date="2025-08" db="UniProtKB">
        <authorList>
            <consortium name="Ensembl"/>
        </authorList>
    </citation>
    <scope>IDENTIFICATION</scope>
</reference>
<dbReference type="AlphaFoldDB" id="A0A8I5R0J3"/>
<dbReference type="Ensembl" id="ENSPANT00000063877.1">
    <property type="protein sequence ID" value="ENSPANP00000052993.1"/>
    <property type="gene ID" value="ENSPANG00000019551.3"/>
</dbReference>
<reference evidence="1" key="3">
    <citation type="submission" date="2025-09" db="UniProtKB">
        <authorList>
            <consortium name="Ensembl"/>
        </authorList>
    </citation>
    <scope>IDENTIFICATION</scope>
</reference>
<dbReference type="PANTHER" id="PTHR20838">
    <property type="entry name" value="LYMPHOCYTE ANTIGEN 86"/>
    <property type="match status" value="1"/>
</dbReference>
<evidence type="ECO:0000313" key="1">
    <source>
        <dbReference type="Ensembl" id="ENSPANP00000052993.1"/>
    </source>
</evidence>
<accession>A0A8I5R0J3</accession>
<dbReference type="GO" id="GO:0045087">
    <property type="term" value="P:innate immune response"/>
    <property type="evidence" value="ECO:0007669"/>
    <property type="project" value="TreeGrafter"/>
</dbReference>
<dbReference type="Gene3D" id="2.60.40.770">
    <property type="match status" value="1"/>
</dbReference>
<dbReference type="GeneTree" id="ENSGT00390000018605"/>
<keyword evidence="2" id="KW-1185">Reference proteome</keyword>
<reference evidence="1 2" key="1">
    <citation type="submission" date="2012-03" db="EMBL/GenBank/DDBJ databases">
        <title>Whole Genome Assembly of Papio anubis.</title>
        <authorList>
            <person name="Liu Y.L."/>
            <person name="Abraham K.A."/>
            <person name="Akbar H.A."/>
            <person name="Ali S.A."/>
            <person name="Anosike U.A."/>
            <person name="Aqrawi P.A."/>
            <person name="Arias F.A."/>
            <person name="Attaway T.A."/>
            <person name="Awwad R.A."/>
            <person name="Babu C.B."/>
            <person name="Bandaranaike D.B."/>
            <person name="Battles P.B."/>
            <person name="Bell A.B."/>
            <person name="Beltran B.B."/>
            <person name="Berhane-Mersha D.B."/>
            <person name="Bess C.B."/>
            <person name="Bickham C.B."/>
            <person name="Bolden T.B."/>
            <person name="Carter K.C."/>
            <person name="Chau D.C."/>
            <person name="Chavez A.C."/>
            <person name="Clerc-Blankenburg K.C."/>
            <person name="Coyle M.C."/>
            <person name="Dao M.D."/>
            <person name="Davila M.L.D."/>
            <person name="Davy-Carroll L.D."/>
            <person name="Denson S.D."/>
            <person name="Dinh H.D."/>
            <person name="Fernandez S.F."/>
            <person name="Fernando P.F."/>
            <person name="Forbes L.F."/>
            <person name="Francis C.F."/>
            <person name="Francisco L.F."/>
            <person name="Fu Q.F."/>
            <person name="Garcia-Iii R.G."/>
            <person name="Garrett T.G."/>
            <person name="Gross S.G."/>
            <person name="Gubbala S.G."/>
            <person name="Hirani K.H."/>
            <person name="Hogues M.H."/>
            <person name="Hollins B.H."/>
            <person name="Jackson L.J."/>
            <person name="Javaid M.J."/>
            <person name="Jhangiani S.J."/>
            <person name="Johnson A.J."/>
            <person name="Johnson B.J."/>
            <person name="Jones J.J."/>
            <person name="Joshi V.J."/>
            <person name="Kalu J.K."/>
            <person name="Khan N.K."/>
            <person name="Korchina V.K."/>
            <person name="Kovar C.K."/>
            <person name="Lago L.L."/>
            <person name="Lara F.L."/>
            <person name="Le T.-K.L."/>
            <person name="Lee S.L."/>
            <person name="Legall-Iii F.L."/>
            <person name="Lemon S.L."/>
            <person name="Liu J.L."/>
            <person name="Liu Y.-S.L."/>
            <person name="Liyanage D.L."/>
            <person name="Lopez J.L."/>
            <person name="Lorensuhewa L.L."/>
            <person name="Mata R.M."/>
            <person name="Mathew T.M."/>
            <person name="Mercado C.M."/>
            <person name="Mercado I.M."/>
            <person name="Morales K.M."/>
            <person name="Morgan M.M."/>
            <person name="Munidasa M.M."/>
            <person name="Ngo D.N."/>
            <person name="Nguyen L.N."/>
            <person name="Nguyen T.N."/>
            <person name="Nguyen N.N."/>
            <person name="Obregon M.O."/>
            <person name="Okwuonu G.O."/>
            <person name="Ongeri F.O."/>
            <person name="Onwere C.O."/>
            <person name="Osifeso I.O."/>
            <person name="Parra A.P."/>
            <person name="Patil S.P."/>
            <person name="Perez A.P."/>
            <person name="Perez Y.P."/>
            <person name="Pham C.P."/>
            <person name="Pu L.-L.P."/>
            <person name="Puazo M.P."/>
            <person name="Quiroz J.Q."/>
            <person name="Rouhana J.R."/>
            <person name="Ruiz M.R."/>
            <person name="Ruiz S.-J.R."/>
            <person name="Saada N.S."/>
            <person name="Santibanez J.S."/>
            <person name="Scheel M.S."/>
            <person name="Schneider B.S."/>
            <person name="Simmons D.S."/>
            <person name="Sisson I.S."/>
            <person name="Tang L.-Y.T."/>
            <person name="Thornton R.T."/>
            <person name="Tisius J.T."/>
            <person name="Toledanes G.T."/>
            <person name="Trejos Z.T."/>
            <person name="Usmani K.U."/>
            <person name="Varghese R.V."/>
            <person name="Vattathil S.V."/>
            <person name="Vee V.V."/>
            <person name="Walker D.W."/>
            <person name="Weissenberger G.W."/>
            <person name="White C.W."/>
            <person name="Williams A.W."/>
            <person name="Woodworth J.W."/>
            <person name="Wright R.W."/>
            <person name="Zhu Y.Z."/>
            <person name="Han Y.H."/>
            <person name="Newsham I.N."/>
            <person name="Nazareth L.N."/>
            <person name="Worley K.W."/>
            <person name="Muzny D.M."/>
            <person name="Rogers J.R."/>
            <person name="Gibbs R.G."/>
        </authorList>
    </citation>
    <scope>NUCLEOTIDE SEQUENCE [LARGE SCALE GENOMIC DNA]</scope>
</reference>
<protein>
    <submittedName>
        <fullName evidence="1">Uncharacterized protein</fullName>
    </submittedName>
</protein>
<dbReference type="InterPro" id="IPR039945">
    <property type="entry name" value="LY86"/>
</dbReference>
<organism evidence="1 2">
    <name type="scientific">Papio anubis</name>
    <name type="common">Olive baboon</name>
    <dbReference type="NCBI Taxonomy" id="9555"/>
    <lineage>
        <taxon>Eukaryota</taxon>
        <taxon>Metazoa</taxon>
        <taxon>Chordata</taxon>
        <taxon>Craniata</taxon>
        <taxon>Vertebrata</taxon>
        <taxon>Euteleostomi</taxon>
        <taxon>Mammalia</taxon>
        <taxon>Eutheria</taxon>
        <taxon>Euarchontoglires</taxon>
        <taxon>Primates</taxon>
        <taxon>Haplorrhini</taxon>
        <taxon>Catarrhini</taxon>
        <taxon>Cercopithecidae</taxon>
        <taxon>Cercopithecinae</taxon>
        <taxon>Papio</taxon>
    </lineage>
</organism>
<name>A0A8I5R0J3_PAPAN</name>
<proteinExistence type="predicted"/>
<evidence type="ECO:0000313" key="2">
    <source>
        <dbReference type="Proteomes" id="UP000028761"/>
    </source>
</evidence>
<dbReference type="GO" id="GO:0031666">
    <property type="term" value="P:positive regulation of lipopolysaccharide-mediated signaling pathway"/>
    <property type="evidence" value="ECO:0007669"/>
    <property type="project" value="TreeGrafter"/>
</dbReference>